<reference evidence="9" key="1">
    <citation type="submission" date="2016-11" db="EMBL/GenBank/DDBJ databases">
        <authorList>
            <person name="Varghese N."/>
            <person name="Submissions S."/>
        </authorList>
    </citation>
    <scope>NUCLEOTIDE SEQUENCE [LARGE SCALE GENOMIC DNA]</scope>
    <source>
        <strain evidence="9">GAS401</strain>
    </source>
</reference>
<gene>
    <name evidence="8" type="ORF">SAMN05444170_7413</name>
</gene>
<dbReference type="InterPro" id="IPR007867">
    <property type="entry name" value="GMC_OxRtase_C"/>
</dbReference>
<evidence type="ECO:0000313" key="9">
    <source>
        <dbReference type="Proteomes" id="UP000184096"/>
    </source>
</evidence>
<dbReference type="Pfam" id="PF05199">
    <property type="entry name" value="GMC_oxred_C"/>
    <property type="match status" value="1"/>
</dbReference>
<dbReference type="InterPro" id="IPR051473">
    <property type="entry name" value="P2Ox-like"/>
</dbReference>
<evidence type="ECO:0000259" key="7">
    <source>
        <dbReference type="Pfam" id="PF05199"/>
    </source>
</evidence>
<dbReference type="SUPFAM" id="SSF51905">
    <property type="entry name" value="FAD/NAD(P)-binding domain"/>
    <property type="match status" value="1"/>
</dbReference>
<organism evidence="8 9">
    <name type="scientific">Bradyrhizobium erythrophlei</name>
    <dbReference type="NCBI Taxonomy" id="1437360"/>
    <lineage>
        <taxon>Bacteria</taxon>
        <taxon>Pseudomonadati</taxon>
        <taxon>Pseudomonadota</taxon>
        <taxon>Alphaproteobacteria</taxon>
        <taxon>Hyphomicrobiales</taxon>
        <taxon>Nitrobacteraceae</taxon>
        <taxon>Bradyrhizobium</taxon>
    </lineage>
</organism>
<dbReference type="SUPFAM" id="SSF54373">
    <property type="entry name" value="FAD-linked reductases, C-terminal domain"/>
    <property type="match status" value="1"/>
</dbReference>
<keyword evidence="3" id="KW-0285">Flavoprotein</keyword>
<evidence type="ECO:0000256" key="2">
    <source>
        <dbReference type="ARBA" id="ARBA00010790"/>
    </source>
</evidence>
<keyword evidence="4" id="KW-0274">FAD</keyword>
<protein>
    <submittedName>
        <fullName evidence="8">Choline dehydrogenase</fullName>
    </submittedName>
</protein>
<dbReference type="Proteomes" id="UP000184096">
    <property type="component" value="Chromosome I"/>
</dbReference>
<dbReference type="PANTHER" id="PTHR42784">
    <property type="entry name" value="PYRANOSE 2-OXIDASE"/>
    <property type="match status" value="1"/>
</dbReference>
<proteinExistence type="inferred from homology"/>
<dbReference type="Pfam" id="PF00732">
    <property type="entry name" value="GMC_oxred_N"/>
    <property type="match status" value="1"/>
</dbReference>
<dbReference type="InterPro" id="IPR036188">
    <property type="entry name" value="FAD/NAD-bd_sf"/>
</dbReference>
<evidence type="ECO:0000259" key="6">
    <source>
        <dbReference type="Pfam" id="PF00732"/>
    </source>
</evidence>
<evidence type="ECO:0000256" key="5">
    <source>
        <dbReference type="ARBA" id="ARBA00023002"/>
    </source>
</evidence>
<name>A0A1M7UY62_9BRAD</name>
<comment type="similarity">
    <text evidence="2">Belongs to the GMC oxidoreductase family.</text>
</comment>
<evidence type="ECO:0000256" key="4">
    <source>
        <dbReference type="ARBA" id="ARBA00022827"/>
    </source>
</evidence>
<dbReference type="InterPro" id="IPR000172">
    <property type="entry name" value="GMC_OxRdtase_N"/>
</dbReference>
<dbReference type="GO" id="GO:0050660">
    <property type="term" value="F:flavin adenine dinucleotide binding"/>
    <property type="evidence" value="ECO:0007669"/>
    <property type="project" value="InterPro"/>
</dbReference>
<evidence type="ECO:0000256" key="1">
    <source>
        <dbReference type="ARBA" id="ARBA00001974"/>
    </source>
</evidence>
<dbReference type="AlphaFoldDB" id="A0A1M7UY62"/>
<evidence type="ECO:0000256" key="3">
    <source>
        <dbReference type="ARBA" id="ARBA00022630"/>
    </source>
</evidence>
<dbReference type="Gene3D" id="3.50.50.60">
    <property type="entry name" value="FAD/NAD(P)-binding domain"/>
    <property type="match status" value="2"/>
</dbReference>
<evidence type="ECO:0000313" key="8">
    <source>
        <dbReference type="EMBL" id="SHN87860.1"/>
    </source>
</evidence>
<accession>A0A1M7UY62</accession>
<dbReference type="GO" id="GO:0016614">
    <property type="term" value="F:oxidoreductase activity, acting on CH-OH group of donors"/>
    <property type="evidence" value="ECO:0007669"/>
    <property type="project" value="InterPro"/>
</dbReference>
<feature type="domain" description="Glucose-methanol-choline oxidoreductase C-terminal" evidence="7">
    <location>
        <begin position="353"/>
        <end position="461"/>
    </location>
</feature>
<keyword evidence="9" id="KW-1185">Reference proteome</keyword>
<sequence>MAAYQLVRNGIPVTMLETGADIQRGTLVRMAGRNLYRHLPQMTKPTGFVVTGDPQTNLEYNYALGGLSNQWTGAVPRFCAEDFTAGEQVHEKYRWPVNYHDLAPFYEIAERTMQVTADPSDVPNLPAGYCDYRHKLPEDWQSVRRAALKIGQGFTTMPLADGPPFLFLRRGTSFNSYSKLLAILRGEPGFKLITKAHALRLEWDGTKKKAVAAIYCDQQTAAHHRIRANSFIVACGPMNSPKLLFNSTSSDHPNGMGNGAGLLGKYLHDHPREWWAVDVDAPLTSLSPPAYLTRLPHASSDPLLASSWTLGAFGTIGKIKSRVGRKTTYFGVQVFGTMVPEEKYYVGPAKEEKDQFGFPALEVHISFDENVLNNMVRARKHLMQLMQDAGHRGTIRDIVPTLVPGTAKHYGGATRMHTSPKFGVTDCFNRLHGIPNVLVVDAGCFTTGVEKNPTLTVMALAARAADRLARDLKAM</sequence>
<feature type="domain" description="Glucose-methanol-choline oxidoreductase N-terminal" evidence="6">
    <location>
        <begin position="168"/>
        <end position="271"/>
    </location>
</feature>
<dbReference type="PANTHER" id="PTHR42784:SF1">
    <property type="entry name" value="PYRANOSE 2-OXIDASE"/>
    <property type="match status" value="1"/>
</dbReference>
<dbReference type="EMBL" id="LT670849">
    <property type="protein sequence ID" value="SHN87860.1"/>
    <property type="molecule type" value="Genomic_DNA"/>
</dbReference>
<comment type="cofactor">
    <cofactor evidence="1">
        <name>FAD</name>
        <dbReference type="ChEBI" id="CHEBI:57692"/>
    </cofactor>
</comment>
<keyword evidence="5" id="KW-0560">Oxidoreductase</keyword>